<accession>A0A4V1AB83</accession>
<dbReference type="RefSeq" id="WP_133155938.1">
    <property type="nucleotide sequence ID" value="NZ_CP037867.1"/>
</dbReference>
<evidence type="ECO:0000256" key="2">
    <source>
        <dbReference type="ARBA" id="ARBA00022448"/>
    </source>
</evidence>
<sequence length="186" mass="20390">MSHHPSSGHPVSRFLDLVYLACIWIAGACIFFMSLFIPWGIFSRYVLGTGAQWPEPISILLMVVFTFLGAACSYRAGGHIAVEMVTQRLPSSVQRPLRGVVHLLMLAVSLFMLWYGIQLCIGTWGQSIPELPWMPVGFTYLPVPVGGAVTALFVLEHILLGDQRHNAVVTFDHEPAQAEANAEGVA</sequence>
<keyword evidence="7 9" id="KW-0472">Membrane</keyword>
<evidence type="ECO:0000259" key="10">
    <source>
        <dbReference type="Pfam" id="PF04290"/>
    </source>
</evidence>
<dbReference type="AlphaFoldDB" id="A0A4V1AB83"/>
<evidence type="ECO:0000256" key="4">
    <source>
        <dbReference type="ARBA" id="ARBA00022519"/>
    </source>
</evidence>
<evidence type="ECO:0000313" key="11">
    <source>
        <dbReference type="EMBL" id="QBM27063.1"/>
    </source>
</evidence>
<name>A0A4V1AB83_HYDPS</name>
<comment type="function">
    <text evidence="9">Part of the tripartite ATP-independent periplasmic (TRAP) transport system.</text>
</comment>
<evidence type="ECO:0000256" key="7">
    <source>
        <dbReference type="ARBA" id="ARBA00023136"/>
    </source>
</evidence>
<feature type="transmembrane region" description="Helical" evidence="9">
    <location>
        <begin position="17"/>
        <end position="37"/>
    </location>
</feature>
<dbReference type="Pfam" id="PF04290">
    <property type="entry name" value="DctQ"/>
    <property type="match status" value="1"/>
</dbReference>
<proteinExistence type="inferred from homology"/>
<protein>
    <recommendedName>
        <fullName evidence="9">TRAP transporter small permease protein</fullName>
    </recommendedName>
</protein>
<dbReference type="InterPro" id="IPR055348">
    <property type="entry name" value="DctQ"/>
</dbReference>
<dbReference type="EMBL" id="CP037867">
    <property type="protein sequence ID" value="QBM27063.1"/>
    <property type="molecule type" value="Genomic_DNA"/>
</dbReference>
<organism evidence="11 12">
    <name type="scientific">Hydrogenophaga pseudoflava</name>
    <name type="common">Pseudomonas carboxydoflava</name>
    <dbReference type="NCBI Taxonomy" id="47421"/>
    <lineage>
        <taxon>Bacteria</taxon>
        <taxon>Pseudomonadati</taxon>
        <taxon>Pseudomonadota</taxon>
        <taxon>Betaproteobacteria</taxon>
        <taxon>Burkholderiales</taxon>
        <taxon>Comamonadaceae</taxon>
        <taxon>Hydrogenophaga</taxon>
    </lineage>
</organism>
<feature type="domain" description="Tripartite ATP-independent periplasmic transporters DctQ component" evidence="10">
    <location>
        <begin position="34"/>
        <end position="160"/>
    </location>
</feature>
<dbReference type="PANTHER" id="PTHR35011:SF11">
    <property type="entry name" value="TRAP TRANSPORTER SMALL PERMEASE PROTEIN"/>
    <property type="match status" value="1"/>
</dbReference>
<dbReference type="GO" id="GO:0015740">
    <property type="term" value="P:C4-dicarboxylate transport"/>
    <property type="evidence" value="ECO:0007669"/>
    <property type="project" value="TreeGrafter"/>
</dbReference>
<reference evidence="11 12" key="1">
    <citation type="submission" date="2019-03" db="EMBL/GenBank/DDBJ databases">
        <authorList>
            <person name="Sebastian G."/>
            <person name="Baumann P."/>
            <person name="Ruckert C."/>
            <person name="Kalinowski J."/>
            <person name="Nebel B."/>
            <person name="Takors R."/>
            <person name="Blombach B."/>
        </authorList>
    </citation>
    <scope>NUCLEOTIDE SEQUENCE [LARGE SCALE GENOMIC DNA]</scope>
    <source>
        <strain evidence="11 12">DSM 1084</strain>
    </source>
</reference>
<dbReference type="GO" id="GO:0005886">
    <property type="term" value="C:plasma membrane"/>
    <property type="evidence" value="ECO:0007669"/>
    <property type="project" value="UniProtKB-SubCell"/>
</dbReference>
<keyword evidence="6 9" id="KW-1133">Transmembrane helix</keyword>
<evidence type="ECO:0000256" key="5">
    <source>
        <dbReference type="ARBA" id="ARBA00022692"/>
    </source>
</evidence>
<keyword evidence="3" id="KW-1003">Cell membrane</keyword>
<dbReference type="KEGG" id="hpse:HPF_05175"/>
<dbReference type="InterPro" id="IPR007387">
    <property type="entry name" value="TRAP_DctQ"/>
</dbReference>
<evidence type="ECO:0000313" key="12">
    <source>
        <dbReference type="Proteomes" id="UP000293912"/>
    </source>
</evidence>
<keyword evidence="12" id="KW-1185">Reference proteome</keyword>
<feature type="transmembrane region" description="Helical" evidence="9">
    <location>
        <begin position="57"/>
        <end position="76"/>
    </location>
</feature>
<comment type="subcellular location">
    <subcellularLocation>
        <location evidence="1 9">Cell inner membrane</location>
        <topology evidence="1 9">Multi-pass membrane protein</topology>
    </subcellularLocation>
</comment>
<keyword evidence="4 9" id="KW-0997">Cell inner membrane</keyword>
<comment type="similarity">
    <text evidence="8 9">Belongs to the TRAP transporter small permease family.</text>
</comment>
<feature type="transmembrane region" description="Helical" evidence="9">
    <location>
        <begin position="97"/>
        <end position="117"/>
    </location>
</feature>
<keyword evidence="2 9" id="KW-0813">Transport</keyword>
<feature type="transmembrane region" description="Helical" evidence="9">
    <location>
        <begin position="137"/>
        <end position="155"/>
    </location>
</feature>
<dbReference type="PANTHER" id="PTHR35011">
    <property type="entry name" value="2,3-DIKETO-L-GULONATE TRAP TRANSPORTER SMALL PERMEASE PROTEIN YIAM"/>
    <property type="match status" value="1"/>
</dbReference>
<dbReference type="GO" id="GO:0022857">
    <property type="term" value="F:transmembrane transporter activity"/>
    <property type="evidence" value="ECO:0007669"/>
    <property type="project" value="UniProtKB-UniRule"/>
</dbReference>
<evidence type="ECO:0000256" key="9">
    <source>
        <dbReference type="RuleBase" id="RU369079"/>
    </source>
</evidence>
<evidence type="ECO:0000256" key="1">
    <source>
        <dbReference type="ARBA" id="ARBA00004429"/>
    </source>
</evidence>
<gene>
    <name evidence="11" type="primary">yiaM1</name>
    <name evidence="11" type="ORF">HPF_05175</name>
</gene>
<evidence type="ECO:0000256" key="8">
    <source>
        <dbReference type="ARBA" id="ARBA00038436"/>
    </source>
</evidence>
<dbReference type="Proteomes" id="UP000293912">
    <property type="component" value="Chromosome"/>
</dbReference>
<comment type="subunit">
    <text evidence="9">The complex comprises the extracytoplasmic solute receptor protein and the two transmembrane proteins.</text>
</comment>
<evidence type="ECO:0000256" key="3">
    <source>
        <dbReference type="ARBA" id="ARBA00022475"/>
    </source>
</evidence>
<keyword evidence="5 9" id="KW-0812">Transmembrane</keyword>
<evidence type="ECO:0000256" key="6">
    <source>
        <dbReference type="ARBA" id="ARBA00022989"/>
    </source>
</evidence>